<dbReference type="AlphaFoldDB" id="A0A1H6FBW4"/>
<keyword evidence="12" id="KW-1185">Reference proteome</keyword>
<dbReference type="Gene3D" id="1.10.287.950">
    <property type="entry name" value="Methyl-accepting chemotaxis protein"/>
    <property type="match status" value="1"/>
</dbReference>
<dbReference type="InterPro" id="IPR003660">
    <property type="entry name" value="HAMP_dom"/>
</dbReference>
<evidence type="ECO:0000256" key="1">
    <source>
        <dbReference type="ARBA" id="ARBA00004370"/>
    </source>
</evidence>
<keyword evidence="8" id="KW-0472">Membrane</keyword>
<dbReference type="CDD" id="cd11386">
    <property type="entry name" value="MCP_signal"/>
    <property type="match status" value="1"/>
</dbReference>
<evidence type="ECO:0000259" key="9">
    <source>
        <dbReference type="PROSITE" id="PS50111"/>
    </source>
</evidence>
<dbReference type="SMART" id="SM00283">
    <property type="entry name" value="MA"/>
    <property type="match status" value="1"/>
</dbReference>
<dbReference type="InterPro" id="IPR051310">
    <property type="entry name" value="MCP_chemotaxis"/>
</dbReference>
<feature type="domain" description="HAMP" evidence="10">
    <location>
        <begin position="357"/>
        <end position="411"/>
    </location>
</feature>
<dbReference type="GO" id="GO:0006935">
    <property type="term" value="P:chemotaxis"/>
    <property type="evidence" value="ECO:0007669"/>
    <property type="project" value="UniProtKB-KW"/>
</dbReference>
<evidence type="ECO:0000256" key="6">
    <source>
        <dbReference type="SAM" id="Coils"/>
    </source>
</evidence>
<sequence length="649" mass="71721">MNIGTRLLLGFGGVLLLVGLLSYLAVANLSKLAGQTDKLYQHPYTVSTAALRVGNNIMQMHEQLNLASVTQNQENIQVHQEAIKQLQTQVEVDFKLMQSRFLGDKAQISLAEQTFSDWMVFVDKDLALLADRTRAEQLAALDKQLLSDWQQLQQKMTWIIGFASDKADDFMSASQTQANTKEAALELLNKMYRHPFAVSRAVLRIESHLGKMQFDLEQIQQDVDKAFMQQALARIEQNKKKIKADFVLVKGRFLGNAKEIIKTEQIFTIWEASAEQLITLLLDQSRQLVLQETMQKAALQLTKLQGLLQEFIQFADNKATEFHANAGQVRDKTLRDMYWLIFIVLIVSIVFGWLTRNSIVFPLKRAVDLSTDLAAGDLTRRVTLAKNVRDESGQLLLAMNTMADKIQNIIREVWNVAEQINGASGQMNGTAQAISQSTIEQASSLEETSASIEQMSASIDQNAENANSTDSIARQTAAKSSEGGQAVKDTIEAMNQITQKITIIEEIAYQTNLLALNAAIEAARAGEQGRGFTVVAGEIRKLAERSQGAAQEIRTLASNSVDVSERAGQLLNEMVPAIDKTADLVTEIAAANVEQSSNIAQINQAMSQLDQVTQQNAAASEELASSGEEMAAQAETLKEMMGYFKIKDA</sequence>
<dbReference type="CDD" id="cd06225">
    <property type="entry name" value="HAMP"/>
    <property type="match status" value="1"/>
</dbReference>
<name>A0A1H6FBW4_9GAMM</name>
<evidence type="ECO:0000259" key="10">
    <source>
        <dbReference type="PROSITE" id="PS50885"/>
    </source>
</evidence>
<keyword evidence="6" id="KW-0175">Coiled coil</keyword>
<dbReference type="GO" id="GO:0004888">
    <property type="term" value="F:transmembrane signaling receptor activity"/>
    <property type="evidence" value="ECO:0007669"/>
    <property type="project" value="TreeGrafter"/>
</dbReference>
<feature type="coiled-coil region" evidence="6">
    <location>
        <begin position="602"/>
        <end position="629"/>
    </location>
</feature>
<dbReference type="Proteomes" id="UP000236724">
    <property type="component" value="Unassembled WGS sequence"/>
</dbReference>
<dbReference type="PROSITE" id="PS50111">
    <property type="entry name" value="CHEMOTAXIS_TRANSDUC_2"/>
    <property type="match status" value="1"/>
</dbReference>
<dbReference type="GO" id="GO:0005886">
    <property type="term" value="C:plasma membrane"/>
    <property type="evidence" value="ECO:0007669"/>
    <property type="project" value="TreeGrafter"/>
</dbReference>
<organism evidence="11 12">
    <name type="scientific">Candidatus Venteria ishoeyi</name>
    <dbReference type="NCBI Taxonomy" id="1899563"/>
    <lineage>
        <taxon>Bacteria</taxon>
        <taxon>Pseudomonadati</taxon>
        <taxon>Pseudomonadota</taxon>
        <taxon>Gammaproteobacteria</taxon>
        <taxon>Thiotrichales</taxon>
        <taxon>Thiotrichaceae</taxon>
        <taxon>Venteria</taxon>
    </lineage>
</organism>
<dbReference type="GO" id="GO:0007165">
    <property type="term" value="P:signal transduction"/>
    <property type="evidence" value="ECO:0007669"/>
    <property type="project" value="UniProtKB-KW"/>
</dbReference>
<feature type="domain" description="Methyl-accepting transducer" evidence="9">
    <location>
        <begin position="416"/>
        <end position="631"/>
    </location>
</feature>
<comment type="subcellular location">
    <subcellularLocation>
        <location evidence="1">Membrane</location>
    </subcellularLocation>
</comment>
<dbReference type="InterPro" id="IPR004089">
    <property type="entry name" value="MCPsignal_dom"/>
</dbReference>
<dbReference type="PROSITE" id="PS50885">
    <property type="entry name" value="HAMP"/>
    <property type="match status" value="1"/>
</dbReference>
<evidence type="ECO:0000256" key="8">
    <source>
        <dbReference type="SAM" id="Phobius"/>
    </source>
</evidence>
<keyword evidence="8" id="KW-0812">Transmembrane</keyword>
<keyword evidence="8" id="KW-1133">Transmembrane helix</keyword>
<dbReference type="SMART" id="SM00304">
    <property type="entry name" value="HAMP"/>
    <property type="match status" value="1"/>
</dbReference>
<evidence type="ECO:0000313" key="12">
    <source>
        <dbReference type="Proteomes" id="UP000236724"/>
    </source>
</evidence>
<evidence type="ECO:0000256" key="5">
    <source>
        <dbReference type="PROSITE-ProRule" id="PRU00284"/>
    </source>
</evidence>
<dbReference type="RefSeq" id="WP_286019399.1">
    <property type="nucleotide sequence ID" value="NZ_FMSV02000511.1"/>
</dbReference>
<keyword evidence="2" id="KW-0145">Chemotaxis</keyword>
<evidence type="ECO:0000256" key="3">
    <source>
        <dbReference type="ARBA" id="ARBA00023224"/>
    </source>
</evidence>
<dbReference type="SUPFAM" id="SSF58104">
    <property type="entry name" value="Methyl-accepting chemotaxis protein (MCP) signaling domain"/>
    <property type="match status" value="1"/>
</dbReference>
<dbReference type="PANTHER" id="PTHR43531">
    <property type="entry name" value="PROTEIN ICFG"/>
    <property type="match status" value="1"/>
</dbReference>
<feature type="compositionally biased region" description="Polar residues" evidence="7">
    <location>
        <begin position="463"/>
        <end position="483"/>
    </location>
</feature>
<dbReference type="PANTHER" id="PTHR43531:SF11">
    <property type="entry name" value="METHYL-ACCEPTING CHEMOTAXIS PROTEIN 3"/>
    <property type="match status" value="1"/>
</dbReference>
<keyword evidence="3 5" id="KW-0807">Transducer</keyword>
<reference evidence="11 12" key="1">
    <citation type="submission" date="2016-10" db="EMBL/GenBank/DDBJ databases">
        <authorList>
            <person name="de Groot N.N."/>
        </authorList>
    </citation>
    <scope>NUCLEOTIDE SEQUENCE [LARGE SCALE GENOMIC DNA]</scope>
    <source>
        <strain evidence="11">MBHS1</strain>
    </source>
</reference>
<dbReference type="FunFam" id="1.10.287.950:FF:000001">
    <property type="entry name" value="Methyl-accepting chemotaxis sensory transducer"/>
    <property type="match status" value="1"/>
</dbReference>
<proteinExistence type="inferred from homology"/>
<gene>
    <name evidence="11" type="primary">tsr_3</name>
    <name evidence="11" type="ORF">MBHS_02757</name>
</gene>
<evidence type="ECO:0000313" key="11">
    <source>
        <dbReference type="EMBL" id="SEH06891.1"/>
    </source>
</evidence>
<evidence type="ECO:0000256" key="7">
    <source>
        <dbReference type="SAM" id="MobiDB-lite"/>
    </source>
</evidence>
<evidence type="ECO:0000256" key="2">
    <source>
        <dbReference type="ARBA" id="ARBA00022500"/>
    </source>
</evidence>
<feature type="transmembrane region" description="Helical" evidence="8">
    <location>
        <begin position="337"/>
        <end position="355"/>
    </location>
</feature>
<accession>A0A1H6FBW4</accession>
<comment type="similarity">
    <text evidence="4">Belongs to the methyl-accepting chemotaxis (MCP) protein family.</text>
</comment>
<feature type="region of interest" description="Disordered" evidence="7">
    <location>
        <begin position="463"/>
        <end position="485"/>
    </location>
</feature>
<evidence type="ECO:0000256" key="4">
    <source>
        <dbReference type="ARBA" id="ARBA00029447"/>
    </source>
</evidence>
<dbReference type="Pfam" id="PF00015">
    <property type="entry name" value="MCPsignal"/>
    <property type="match status" value="1"/>
</dbReference>
<protein>
    <submittedName>
        <fullName evidence="11">Methyl-accepting chemotaxis protein I</fullName>
    </submittedName>
</protein>
<dbReference type="EMBL" id="FMSV02000511">
    <property type="protein sequence ID" value="SEH06891.1"/>
    <property type="molecule type" value="Genomic_DNA"/>
</dbReference>